<evidence type="ECO:0000256" key="1">
    <source>
        <dbReference type="SAM" id="MobiDB-lite"/>
    </source>
</evidence>
<gene>
    <name evidence="2" type="ORF">NYPRO_LOCUS4857</name>
</gene>
<name>A0A811Y752_NYCPR</name>
<feature type="region of interest" description="Disordered" evidence="1">
    <location>
        <begin position="118"/>
        <end position="140"/>
    </location>
</feature>
<evidence type="ECO:0000313" key="2">
    <source>
        <dbReference type="EMBL" id="CAD7672062.1"/>
    </source>
</evidence>
<dbReference type="AlphaFoldDB" id="A0A811Y752"/>
<accession>A0A811Y752</accession>
<comment type="caution">
    <text evidence="2">The sequence shown here is derived from an EMBL/GenBank/DDBJ whole genome shotgun (WGS) entry which is preliminary data.</text>
</comment>
<protein>
    <submittedName>
        <fullName evidence="2">(raccoon dog) hypothetical protein</fullName>
    </submittedName>
</protein>
<feature type="region of interest" description="Disordered" evidence="1">
    <location>
        <begin position="174"/>
        <end position="204"/>
    </location>
</feature>
<organism evidence="2 3">
    <name type="scientific">Nyctereutes procyonoides</name>
    <name type="common">Raccoon dog</name>
    <name type="synonym">Canis procyonoides</name>
    <dbReference type="NCBI Taxonomy" id="34880"/>
    <lineage>
        <taxon>Eukaryota</taxon>
        <taxon>Metazoa</taxon>
        <taxon>Chordata</taxon>
        <taxon>Craniata</taxon>
        <taxon>Vertebrata</taxon>
        <taxon>Euteleostomi</taxon>
        <taxon>Mammalia</taxon>
        <taxon>Eutheria</taxon>
        <taxon>Laurasiatheria</taxon>
        <taxon>Carnivora</taxon>
        <taxon>Caniformia</taxon>
        <taxon>Canidae</taxon>
        <taxon>Nyctereutes</taxon>
    </lineage>
</organism>
<dbReference type="Proteomes" id="UP000645828">
    <property type="component" value="Unassembled WGS sequence"/>
</dbReference>
<keyword evidence="3" id="KW-1185">Reference proteome</keyword>
<sequence>MPSHQETSSIFHRCSSRGARAMIHSQVRRCSGSPAGRSGSGMGWTDRRTGLALGRTLLSAQTDCTLLVPDPQSSKTAFPCGSGLQTPRALVLPPAPAPAALVSGRKLTSCFLILRRPLGPGRRPAPRPAGPGPATRGGPACSLRAPGRSLYWSPSDLDLGRGLRWLVRRHFPEGLTPQSHPSAGPGGTRGLGPVSAGPGPGGRPCPRGVGRALLWFLAGPLGGTRLPPGRAALLLPTLRPCCSPHPTHHPH</sequence>
<proteinExistence type="predicted"/>
<evidence type="ECO:0000313" key="3">
    <source>
        <dbReference type="Proteomes" id="UP000645828"/>
    </source>
</evidence>
<dbReference type="EMBL" id="CAJHUB010000664">
    <property type="protein sequence ID" value="CAD7672062.1"/>
    <property type="molecule type" value="Genomic_DNA"/>
</dbReference>
<reference evidence="2" key="1">
    <citation type="submission" date="2020-12" db="EMBL/GenBank/DDBJ databases">
        <authorList>
            <consortium name="Molecular Ecology Group"/>
        </authorList>
    </citation>
    <scope>NUCLEOTIDE SEQUENCE</scope>
    <source>
        <strain evidence="2">TBG_1078</strain>
    </source>
</reference>